<dbReference type="GeneID" id="6752350"/>
<gene>
    <name evidence="6" type="ORF">TRIADDRAFT_54792</name>
</gene>
<evidence type="ECO:0000256" key="2">
    <source>
        <dbReference type="ARBA" id="ARBA00022737"/>
    </source>
</evidence>
<feature type="region of interest" description="Disordered" evidence="4">
    <location>
        <begin position="75"/>
        <end position="155"/>
    </location>
</feature>
<feature type="domain" description="Calcyphosin-2 PH" evidence="5">
    <location>
        <begin position="285"/>
        <end position="412"/>
    </location>
</feature>
<evidence type="ECO:0000256" key="4">
    <source>
        <dbReference type="SAM" id="MobiDB-lite"/>
    </source>
</evidence>
<dbReference type="InterPro" id="IPR011992">
    <property type="entry name" value="EF-hand-dom_pair"/>
</dbReference>
<dbReference type="RefSeq" id="XP_002111137.1">
    <property type="nucleotide sequence ID" value="XM_002111101.1"/>
</dbReference>
<evidence type="ECO:0000256" key="3">
    <source>
        <dbReference type="ARBA" id="ARBA00022837"/>
    </source>
</evidence>
<dbReference type="OrthoDB" id="6280085at2759"/>
<dbReference type="eggNOG" id="KOG0032">
    <property type="taxonomic scope" value="Eukaryota"/>
</dbReference>
<dbReference type="GO" id="GO:0046872">
    <property type="term" value="F:metal ion binding"/>
    <property type="evidence" value="ECO:0007669"/>
    <property type="project" value="UniProtKB-KW"/>
</dbReference>
<dbReference type="OMA" id="ASNICKQ"/>
<dbReference type="SUPFAM" id="SSF47473">
    <property type="entry name" value="EF-hand"/>
    <property type="match status" value="1"/>
</dbReference>
<protein>
    <recommendedName>
        <fullName evidence="5">Calcyphosin-2 PH domain-containing protein</fullName>
    </recommendedName>
</protein>
<dbReference type="InterPro" id="IPR057461">
    <property type="entry name" value="CAYP2_PH"/>
</dbReference>
<dbReference type="Pfam" id="PF25348">
    <property type="entry name" value="PH_CAYP2"/>
    <property type="match status" value="1"/>
</dbReference>
<dbReference type="PhylomeDB" id="B3RT06"/>
<dbReference type="HOGENOM" id="CLU_036726_3_0_1"/>
<evidence type="ECO:0000259" key="5">
    <source>
        <dbReference type="Pfam" id="PF25348"/>
    </source>
</evidence>
<dbReference type="InParanoid" id="B3RT06"/>
<organism evidence="6 7">
    <name type="scientific">Trichoplax adhaerens</name>
    <name type="common">Trichoplax reptans</name>
    <dbReference type="NCBI Taxonomy" id="10228"/>
    <lineage>
        <taxon>Eukaryota</taxon>
        <taxon>Metazoa</taxon>
        <taxon>Placozoa</taxon>
        <taxon>Uniplacotomia</taxon>
        <taxon>Trichoplacea</taxon>
        <taxon>Trichoplacidae</taxon>
        <taxon>Trichoplax</taxon>
    </lineage>
</organism>
<keyword evidence="1" id="KW-0479">Metal-binding</keyword>
<feature type="compositionally biased region" description="Polar residues" evidence="4">
    <location>
        <begin position="38"/>
        <end position="53"/>
    </location>
</feature>
<dbReference type="PANTHER" id="PTHR34524">
    <property type="entry name" value="CALCYPHOSIN"/>
    <property type="match status" value="1"/>
</dbReference>
<keyword evidence="2" id="KW-0677">Repeat</keyword>
<dbReference type="Gene3D" id="1.10.238.10">
    <property type="entry name" value="EF-hand"/>
    <property type="match status" value="2"/>
</dbReference>
<name>B3RT06_TRIAD</name>
<dbReference type="EMBL" id="DS985243">
    <property type="protein sequence ID" value="EDV27141.1"/>
    <property type="molecule type" value="Genomic_DNA"/>
</dbReference>
<feature type="compositionally biased region" description="Low complexity" evidence="4">
    <location>
        <begin position="121"/>
        <end position="132"/>
    </location>
</feature>
<dbReference type="Proteomes" id="UP000009022">
    <property type="component" value="Unassembled WGS sequence"/>
</dbReference>
<dbReference type="STRING" id="10228.B3RT06"/>
<dbReference type="KEGG" id="tad:TRIADDRAFT_54792"/>
<reference evidence="6 7" key="1">
    <citation type="journal article" date="2008" name="Nature">
        <title>The Trichoplax genome and the nature of placozoans.</title>
        <authorList>
            <person name="Srivastava M."/>
            <person name="Begovic E."/>
            <person name="Chapman J."/>
            <person name="Putnam N.H."/>
            <person name="Hellsten U."/>
            <person name="Kawashima T."/>
            <person name="Kuo A."/>
            <person name="Mitros T."/>
            <person name="Salamov A."/>
            <person name="Carpenter M.L."/>
            <person name="Signorovitch A.Y."/>
            <person name="Moreno M.A."/>
            <person name="Kamm K."/>
            <person name="Grimwood J."/>
            <person name="Schmutz J."/>
            <person name="Shapiro H."/>
            <person name="Grigoriev I.V."/>
            <person name="Buss L.W."/>
            <person name="Schierwater B."/>
            <person name="Dellaporta S.L."/>
            <person name="Rokhsar D.S."/>
        </authorList>
    </citation>
    <scope>NUCLEOTIDE SEQUENCE [LARGE SCALE GENOMIC DNA]</scope>
    <source>
        <strain evidence="6 7">Grell-BS-1999</strain>
    </source>
</reference>
<evidence type="ECO:0000313" key="6">
    <source>
        <dbReference type="EMBL" id="EDV27141.1"/>
    </source>
</evidence>
<feature type="region of interest" description="Disordered" evidence="4">
    <location>
        <begin position="1"/>
        <end position="58"/>
    </location>
</feature>
<evidence type="ECO:0000256" key="1">
    <source>
        <dbReference type="ARBA" id="ARBA00022723"/>
    </source>
</evidence>
<sequence length="602" mass="68239">MSLDLTVHGKSSRIENSPRQRSAKSREQRFGVADLLGGSNQNLPQSPGHQPSQKAGVITKSALEATKREIGVSTKDQVNPARDVTQDNDQKGIQKKTPFGVPPLELGNLAQGDDRSHQLLSQSTYDTSDTTSNVSWGRPLSSKRPQPTGRGGGWRVNDARKEAEEKKLLEEKLVYNRTDTFDKPEDIPALKLPDTYREGFVQKVDIQEKNIHAQEPDAVGKTTGKLVSRSLRQAQRKLESLESLSQMTPEEIKRIEAAEEAVLEHLKKIDISARVASKITDNSSEAFRSRRHLISNSTNSDALKELDGFYFIDDGSLAIYEYHQIGSRSTALPLIQRDIYNHFYGLKQGKRISLQDIQTGNNLIFETNNKTTLPKSLSAKKFLILRITNVDEDARDAALVKESVKEDVENDIHAANLLAIQDSIRKEIKRRGIKTVIGLGQYLRTLDRQSTSTLDKNQFKLALKRYHIDITDKDFEILWYEVDIEKSTHADYSFFMQLLVGEIGEAKHSLIRKAFRKLDSSKQGVVNIFEIKKFYTFPTNMLTNIPDYISPHTDAVQFIESFGDSIVHGRVYFWDFLLYYIGLAFGLDDDIFYAVIKKSWRL</sequence>
<keyword evidence="7" id="KW-1185">Reference proteome</keyword>
<dbReference type="PANTHER" id="PTHR34524:SF15">
    <property type="entry name" value="EF-HAND DOMAIN-CONTAINING PROTEIN"/>
    <property type="match status" value="1"/>
</dbReference>
<feature type="compositionally biased region" description="Basic and acidic residues" evidence="4">
    <location>
        <begin position="12"/>
        <end position="29"/>
    </location>
</feature>
<dbReference type="AlphaFoldDB" id="B3RT06"/>
<accession>B3RT06</accession>
<proteinExistence type="predicted"/>
<keyword evidence="3" id="KW-0106">Calcium</keyword>
<dbReference type="InterPro" id="IPR051581">
    <property type="entry name" value="Ca-bind"/>
</dbReference>
<evidence type="ECO:0000313" key="7">
    <source>
        <dbReference type="Proteomes" id="UP000009022"/>
    </source>
</evidence>
<dbReference type="CTD" id="6752350"/>